<evidence type="ECO:0000256" key="29">
    <source>
        <dbReference type="ARBA" id="ARBA00048227"/>
    </source>
</evidence>
<keyword evidence="11" id="KW-0472">Membrane</keyword>
<evidence type="ECO:0000256" key="34">
    <source>
        <dbReference type="ARBA" id="ARBA00048613"/>
    </source>
</evidence>
<evidence type="ECO:0000256" key="6">
    <source>
        <dbReference type="ARBA" id="ARBA00022729"/>
    </source>
</evidence>
<dbReference type="AlphaFoldDB" id="A0A9N9TXD4"/>
<dbReference type="CDD" id="cd01824">
    <property type="entry name" value="Phospholipase_B_like"/>
    <property type="match status" value="1"/>
</dbReference>
<keyword evidence="9" id="KW-1133">Transmembrane helix</keyword>
<comment type="catalytic activity">
    <reaction evidence="28">
        <text>1,2-di-(9Z-octadecenoyl)-sn-glycero-3-phosphocholine + H2O = 1-(9Z-octadecenoyl)-sn-glycero-3-phosphocholine + (9Z)-octadecenoate + H(+)</text>
        <dbReference type="Rhea" id="RHEA:40923"/>
        <dbReference type="ChEBI" id="CHEBI:15377"/>
        <dbReference type="ChEBI" id="CHEBI:15378"/>
        <dbReference type="ChEBI" id="CHEBI:28610"/>
        <dbReference type="ChEBI" id="CHEBI:30823"/>
        <dbReference type="ChEBI" id="CHEBI:74669"/>
    </reaction>
    <physiologicalReaction direction="left-to-right" evidence="28">
        <dbReference type="Rhea" id="RHEA:40924"/>
    </physiologicalReaction>
</comment>
<evidence type="ECO:0000256" key="18">
    <source>
        <dbReference type="ARBA" id="ARBA00031485"/>
    </source>
</evidence>
<dbReference type="OrthoDB" id="10265800at2759"/>
<dbReference type="GO" id="GO:0004806">
    <property type="term" value="F:triacylglycerol lipase activity"/>
    <property type="evidence" value="ECO:0007669"/>
    <property type="project" value="UniProtKB-EC"/>
</dbReference>
<dbReference type="GO" id="GO:0006644">
    <property type="term" value="P:phospholipid metabolic process"/>
    <property type="evidence" value="ECO:0007669"/>
    <property type="project" value="TreeGrafter"/>
</dbReference>
<evidence type="ECO:0000256" key="32">
    <source>
        <dbReference type="ARBA" id="ARBA00048386"/>
    </source>
</evidence>
<evidence type="ECO:0000256" key="33">
    <source>
        <dbReference type="ARBA" id="ARBA00048454"/>
    </source>
</evidence>
<dbReference type="PANTHER" id="PTHR21325:SF31">
    <property type="entry name" value="GH22081P-RELATED"/>
    <property type="match status" value="1"/>
</dbReference>
<comment type="catalytic activity">
    <reaction evidence="30">
        <text>1-hexadecanoyl-2-(9Z,12Z-octadecadienoyl)-sn-glycero-3-phosphocholine + H2O = 2-(9Z,12Z-octadecadienoyl)-sn-glycero-3-phosphocholine + hexadecanoate + H(+)</text>
        <dbReference type="Rhea" id="RHEA:40971"/>
        <dbReference type="ChEBI" id="CHEBI:7896"/>
        <dbReference type="ChEBI" id="CHEBI:15377"/>
        <dbReference type="ChEBI" id="CHEBI:15378"/>
        <dbReference type="ChEBI" id="CHEBI:73002"/>
        <dbReference type="ChEBI" id="CHEBI:76084"/>
    </reaction>
    <physiologicalReaction direction="left-to-right" evidence="30">
        <dbReference type="Rhea" id="RHEA:40972"/>
    </physiologicalReaction>
</comment>
<evidence type="ECO:0000256" key="42">
    <source>
        <dbReference type="ARBA" id="ARBA00049461"/>
    </source>
</evidence>
<comment type="catalytic activity">
    <reaction evidence="32">
        <text>1,2,3-tri-(9Z-octadecenoyl)-glycerol + H2O = di-(9Z)-octadecenoylglycerol + (9Z)-octadecenoate + H(+)</text>
        <dbReference type="Rhea" id="RHEA:38575"/>
        <dbReference type="ChEBI" id="CHEBI:15377"/>
        <dbReference type="ChEBI" id="CHEBI:15378"/>
        <dbReference type="ChEBI" id="CHEBI:30823"/>
        <dbReference type="ChEBI" id="CHEBI:53753"/>
        <dbReference type="ChEBI" id="CHEBI:75945"/>
    </reaction>
    <physiologicalReaction direction="left-to-right" evidence="32">
        <dbReference type="Rhea" id="RHEA:38576"/>
    </physiologicalReaction>
</comment>
<comment type="catalytic activity">
    <reaction evidence="13">
        <text>a triacylglycerol + H2O = a diacylglycerol + a fatty acid + H(+)</text>
        <dbReference type="Rhea" id="RHEA:12044"/>
        <dbReference type="ChEBI" id="CHEBI:15377"/>
        <dbReference type="ChEBI" id="CHEBI:15378"/>
        <dbReference type="ChEBI" id="CHEBI:17855"/>
        <dbReference type="ChEBI" id="CHEBI:18035"/>
        <dbReference type="ChEBI" id="CHEBI:28868"/>
        <dbReference type="EC" id="3.1.1.3"/>
    </reaction>
    <physiologicalReaction direction="left-to-right" evidence="13">
        <dbReference type="Rhea" id="RHEA:12045"/>
    </physiologicalReaction>
</comment>
<evidence type="ECO:0000256" key="9">
    <source>
        <dbReference type="ARBA" id="ARBA00022989"/>
    </source>
</evidence>
<keyword evidence="12" id="KW-0325">Glycoprotein</keyword>
<dbReference type="InterPro" id="IPR036514">
    <property type="entry name" value="SGNH_hydro_sf"/>
</dbReference>
<evidence type="ECO:0000256" key="41">
    <source>
        <dbReference type="ARBA" id="ARBA00049372"/>
    </source>
</evidence>
<name>A0A9N9TXD4_PHYSR</name>
<keyword evidence="7" id="KW-0677">Repeat</keyword>
<evidence type="ECO:0000256" key="30">
    <source>
        <dbReference type="ARBA" id="ARBA00048362"/>
    </source>
</evidence>
<evidence type="ECO:0000256" key="23">
    <source>
        <dbReference type="ARBA" id="ARBA00047438"/>
    </source>
</evidence>
<keyword evidence="4" id="KW-1003">Cell membrane</keyword>
<dbReference type="EMBL" id="OU900100">
    <property type="protein sequence ID" value="CAG9863729.1"/>
    <property type="molecule type" value="Genomic_DNA"/>
</dbReference>
<evidence type="ECO:0000256" key="7">
    <source>
        <dbReference type="ARBA" id="ARBA00022737"/>
    </source>
</evidence>
<accession>A0A9N9TXD4</accession>
<evidence type="ECO:0000256" key="15">
    <source>
        <dbReference type="ARBA" id="ARBA00023422"/>
    </source>
</evidence>
<dbReference type="PANTHER" id="PTHR21325">
    <property type="entry name" value="PHOSPHOLIPASE B, PLB1"/>
    <property type="match status" value="1"/>
</dbReference>
<comment type="catalytic activity">
    <reaction evidence="14">
        <text>1-hexadecanoyl-2-(9Z,12Z-octadecadienoyl)-sn-glycero-3-phosphocholine + H2O = (9Z,12Z)-octadecadienoate + 1-hexadecanoyl-sn-glycero-3-phosphocholine + H(+)</text>
        <dbReference type="Rhea" id="RHEA:40811"/>
        <dbReference type="ChEBI" id="CHEBI:15377"/>
        <dbReference type="ChEBI" id="CHEBI:15378"/>
        <dbReference type="ChEBI" id="CHEBI:30245"/>
        <dbReference type="ChEBI" id="CHEBI:72998"/>
        <dbReference type="ChEBI" id="CHEBI:73002"/>
    </reaction>
    <physiologicalReaction direction="left-to-right" evidence="14">
        <dbReference type="Rhea" id="RHEA:40812"/>
    </physiologicalReaction>
</comment>
<dbReference type="GO" id="GO:0016324">
    <property type="term" value="C:apical plasma membrane"/>
    <property type="evidence" value="ECO:0007669"/>
    <property type="project" value="UniProtKB-SubCell"/>
</dbReference>
<evidence type="ECO:0000256" key="31">
    <source>
        <dbReference type="ARBA" id="ARBA00048374"/>
    </source>
</evidence>
<comment type="subcellular location">
    <subcellularLocation>
        <location evidence="1">Apical cell membrane</location>
        <topology evidence="1">Single-pass type I membrane protein</topology>
    </subcellularLocation>
</comment>
<gene>
    <name evidence="44" type="ORF">PHYEVI_LOCUS10013</name>
</gene>
<comment type="catalytic activity">
    <reaction evidence="33">
        <text>a 1-acyl-sn-glycero-3-phosphocholine + H2O = sn-glycerol 3-phosphocholine + a fatty acid + H(+)</text>
        <dbReference type="Rhea" id="RHEA:15177"/>
        <dbReference type="ChEBI" id="CHEBI:15377"/>
        <dbReference type="ChEBI" id="CHEBI:15378"/>
        <dbReference type="ChEBI" id="CHEBI:16870"/>
        <dbReference type="ChEBI" id="CHEBI:28868"/>
        <dbReference type="ChEBI" id="CHEBI:58168"/>
        <dbReference type="EC" id="3.1.1.5"/>
    </reaction>
    <physiologicalReaction direction="left-to-right" evidence="33">
        <dbReference type="Rhea" id="RHEA:15178"/>
    </physiologicalReaction>
</comment>
<dbReference type="GO" id="GO:0004622">
    <property type="term" value="F:phosphatidylcholine lysophospholipase activity"/>
    <property type="evidence" value="ECO:0007669"/>
    <property type="project" value="UniProtKB-EC"/>
</dbReference>
<comment type="function">
    <text evidence="20">Calcium-independent membrane-associated phospholipase that catalyzes complete diacylation of phospholipids by hydrolyzing both sn-1 and sn-2 fatty acyl chains attached to the glycerol backbone (phospholipase B activity). Has dual phospholipase and lysophospholipase activities toward diacylphospholipids. Preferentially cleaves sn-2 ester bonds over sn-1 bonds. Acts as a lipase toward glycerolipid substrates. Hydrolyzes fatty acyl chains of diacylglycerols with preference for the sn-2 position and of triacylglycerols with not positional selectivity. May also hydrolyze long chain retinyl esters such as retinyl palmitate. May contribute to digestion of dietary phospholipids, glycerolipids and retinoids, facilitating lipid absorption at the brush border.</text>
</comment>
<evidence type="ECO:0000256" key="24">
    <source>
        <dbReference type="ARBA" id="ARBA00047459"/>
    </source>
</evidence>
<dbReference type="InterPro" id="IPR038885">
    <property type="entry name" value="PLB1"/>
</dbReference>
<evidence type="ECO:0000256" key="22">
    <source>
        <dbReference type="ARBA" id="ARBA00047363"/>
    </source>
</evidence>
<comment type="catalytic activity">
    <reaction evidence="23">
        <text>1-(9Z-octadecenoyl)-glycerol + H2O = glycerol + (9Z)-octadecenoate + H(+)</text>
        <dbReference type="Rhea" id="RHEA:38487"/>
        <dbReference type="ChEBI" id="CHEBI:15377"/>
        <dbReference type="ChEBI" id="CHEBI:15378"/>
        <dbReference type="ChEBI" id="CHEBI:17754"/>
        <dbReference type="ChEBI" id="CHEBI:30823"/>
        <dbReference type="ChEBI" id="CHEBI:75342"/>
    </reaction>
    <physiologicalReaction direction="left-to-right" evidence="23">
        <dbReference type="Rhea" id="RHEA:38488"/>
    </physiologicalReaction>
</comment>
<feature type="signal peptide" evidence="43">
    <location>
        <begin position="1"/>
        <end position="19"/>
    </location>
</feature>
<reference evidence="44" key="1">
    <citation type="submission" date="2022-01" db="EMBL/GenBank/DDBJ databases">
        <authorList>
            <person name="King R."/>
        </authorList>
    </citation>
    <scope>NUCLEOTIDE SEQUENCE</scope>
</reference>
<evidence type="ECO:0000256" key="26">
    <source>
        <dbReference type="ARBA" id="ARBA00048015"/>
    </source>
</evidence>
<evidence type="ECO:0000256" key="37">
    <source>
        <dbReference type="ARBA" id="ARBA00048869"/>
    </source>
</evidence>
<evidence type="ECO:0000256" key="21">
    <source>
        <dbReference type="ARBA" id="ARBA00047324"/>
    </source>
</evidence>
<evidence type="ECO:0000256" key="8">
    <source>
        <dbReference type="ARBA" id="ARBA00022801"/>
    </source>
</evidence>
<comment type="catalytic activity">
    <reaction evidence="26">
        <text>1-hexadecanoyl-2-(9Z-octadecenoyl)-sn-glycero-3-phospho-(1'-sn-glycerol) + H2O = 1-hexadecanoyl-sn-glycero-3-phospho-(1'-sn-glycerol) + (9Z)-octadecenoate + H(+)</text>
        <dbReference type="Rhea" id="RHEA:40919"/>
        <dbReference type="ChEBI" id="CHEBI:15377"/>
        <dbReference type="ChEBI" id="CHEBI:15378"/>
        <dbReference type="ChEBI" id="CHEBI:30823"/>
        <dbReference type="ChEBI" id="CHEBI:72841"/>
        <dbReference type="ChEBI" id="CHEBI:75158"/>
    </reaction>
    <physiologicalReaction direction="left-to-right" evidence="26">
        <dbReference type="Rhea" id="RHEA:40920"/>
    </physiologicalReaction>
</comment>
<keyword evidence="45" id="KW-1185">Reference proteome</keyword>
<dbReference type="InterPro" id="IPR035547">
    <property type="entry name" value="Phospholipase_B"/>
</dbReference>
<comment type="catalytic activity">
    <reaction evidence="29">
        <text>1,2-dihexadecanoyl-sn-glycero-3-phosphocholine + H2O = 1-hexadecanoyl-sn-glycero-3-phosphocholine + hexadecanoate + H(+)</text>
        <dbReference type="Rhea" id="RHEA:41223"/>
        <dbReference type="ChEBI" id="CHEBI:7896"/>
        <dbReference type="ChEBI" id="CHEBI:15377"/>
        <dbReference type="ChEBI" id="CHEBI:15378"/>
        <dbReference type="ChEBI" id="CHEBI:72998"/>
        <dbReference type="ChEBI" id="CHEBI:72999"/>
    </reaction>
    <physiologicalReaction direction="left-to-right" evidence="29">
        <dbReference type="Rhea" id="RHEA:41224"/>
    </physiologicalReaction>
</comment>
<dbReference type="SUPFAM" id="SSF52266">
    <property type="entry name" value="SGNH hydrolase"/>
    <property type="match status" value="1"/>
</dbReference>
<evidence type="ECO:0000256" key="35">
    <source>
        <dbReference type="ARBA" id="ARBA00048656"/>
    </source>
</evidence>
<comment type="catalytic activity">
    <reaction evidence="35">
        <text>1-hexadecanoyl-sn-glycero-3-phosphocholine + H2O = sn-glycerol 3-phosphocholine + hexadecanoate + H(+)</text>
        <dbReference type="Rhea" id="RHEA:40435"/>
        <dbReference type="ChEBI" id="CHEBI:7896"/>
        <dbReference type="ChEBI" id="CHEBI:15377"/>
        <dbReference type="ChEBI" id="CHEBI:15378"/>
        <dbReference type="ChEBI" id="CHEBI:16870"/>
        <dbReference type="ChEBI" id="CHEBI:72998"/>
    </reaction>
    <physiologicalReaction direction="left-to-right" evidence="35">
        <dbReference type="Rhea" id="RHEA:40436"/>
    </physiologicalReaction>
</comment>
<evidence type="ECO:0000256" key="14">
    <source>
        <dbReference type="ARBA" id="ARBA00023408"/>
    </source>
</evidence>
<evidence type="ECO:0000256" key="25">
    <source>
        <dbReference type="ARBA" id="ARBA00048011"/>
    </source>
</evidence>
<evidence type="ECO:0000256" key="38">
    <source>
        <dbReference type="ARBA" id="ARBA00048872"/>
    </source>
</evidence>
<comment type="catalytic activity">
    <reaction evidence="36">
        <text>1-hexadecanoyl-2-(9Z-octadecenoyl)-sn-glycero-3-phosphocholine + H2O = 1-hexadecanoyl-sn-glycero-3-phosphocholine + (9Z)-octadecenoate + H(+)</text>
        <dbReference type="Rhea" id="RHEA:38779"/>
        <dbReference type="ChEBI" id="CHEBI:15377"/>
        <dbReference type="ChEBI" id="CHEBI:15378"/>
        <dbReference type="ChEBI" id="CHEBI:30823"/>
        <dbReference type="ChEBI" id="CHEBI:72998"/>
        <dbReference type="ChEBI" id="CHEBI:73001"/>
    </reaction>
    <physiologicalReaction direction="left-to-right" evidence="36">
        <dbReference type="Rhea" id="RHEA:38780"/>
    </physiologicalReaction>
</comment>
<comment type="catalytic activity">
    <reaction evidence="22">
        <text>1,3-dihexadecanoyl-2-(9Z-octadecenoyl)glycerol + H2O = 1-hexadecanoyl-2-(9Z-octadecenoyl)-glycerol + hexadecanoate + H(+)</text>
        <dbReference type="Rhea" id="RHEA:40979"/>
        <dbReference type="ChEBI" id="CHEBI:7896"/>
        <dbReference type="ChEBI" id="CHEBI:15377"/>
        <dbReference type="ChEBI" id="CHEBI:15378"/>
        <dbReference type="ChEBI" id="CHEBI:75585"/>
        <dbReference type="ChEBI" id="CHEBI:75688"/>
    </reaction>
    <physiologicalReaction direction="left-to-right" evidence="22">
        <dbReference type="Rhea" id="RHEA:40980"/>
    </physiologicalReaction>
</comment>
<evidence type="ECO:0000256" key="12">
    <source>
        <dbReference type="ARBA" id="ARBA00023180"/>
    </source>
</evidence>
<evidence type="ECO:0000256" key="5">
    <source>
        <dbReference type="ARBA" id="ARBA00022692"/>
    </source>
</evidence>
<evidence type="ECO:0000313" key="45">
    <source>
        <dbReference type="Proteomes" id="UP001153712"/>
    </source>
</evidence>
<comment type="catalytic activity">
    <reaction evidence="34">
        <text>1-hexadecanoyl-2-(9Z-octadecenoyl)-sn-glycero-3-phosphoethanolamine + H2O = 1-hexadecanoyl-sn-glycero-3-phosphoethanolamine + (9Z)-octadecenoate + H(+)</text>
        <dbReference type="Rhea" id="RHEA:40911"/>
        <dbReference type="ChEBI" id="CHEBI:15377"/>
        <dbReference type="ChEBI" id="CHEBI:15378"/>
        <dbReference type="ChEBI" id="CHEBI:30823"/>
        <dbReference type="ChEBI" id="CHEBI:73004"/>
        <dbReference type="ChEBI" id="CHEBI:73007"/>
    </reaction>
    <physiologicalReaction direction="left-to-right" evidence="34">
        <dbReference type="Rhea" id="RHEA:40912"/>
    </physiologicalReaction>
</comment>
<organism evidence="44 45">
    <name type="scientific">Phyllotreta striolata</name>
    <name type="common">Striped flea beetle</name>
    <name type="synonym">Crioceris striolata</name>
    <dbReference type="NCBI Taxonomy" id="444603"/>
    <lineage>
        <taxon>Eukaryota</taxon>
        <taxon>Metazoa</taxon>
        <taxon>Ecdysozoa</taxon>
        <taxon>Arthropoda</taxon>
        <taxon>Hexapoda</taxon>
        <taxon>Insecta</taxon>
        <taxon>Pterygota</taxon>
        <taxon>Neoptera</taxon>
        <taxon>Endopterygota</taxon>
        <taxon>Coleoptera</taxon>
        <taxon>Polyphaga</taxon>
        <taxon>Cucujiformia</taxon>
        <taxon>Chrysomeloidea</taxon>
        <taxon>Chrysomelidae</taxon>
        <taxon>Galerucinae</taxon>
        <taxon>Alticini</taxon>
        <taxon>Phyllotreta</taxon>
    </lineage>
</organism>
<comment type="catalytic activity">
    <reaction evidence="38">
        <text>1-O-hexadecyl-2-(9Z)-octadecenoyl-sn-glycero-3-phosphocholine + H2O = 1-O-hexadecyl-sn-glycero-3-phosphocholine + (9Z)-octadecenoate + H(+)</text>
        <dbReference type="Rhea" id="RHEA:40915"/>
        <dbReference type="ChEBI" id="CHEBI:15377"/>
        <dbReference type="ChEBI" id="CHEBI:15378"/>
        <dbReference type="ChEBI" id="CHEBI:30823"/>
        <dbReference type="ChEBI" id="CHEBI:34112"/>
        <dbReference type="ChEBI" id="CHEBI:64496"/>
    </reaction>
    <physiologicalReaction direction="left-to-right" evidence="38">
        <dbReference type="Rhea" id="RHEA:40916"/>
    </physiologicalReaction>
</comment>
<evidence type="ECO:0000256" key="3">
    <source>
        <dbReference type="ARBA" id="ARBA00015133"/>
    </source>
</evidence>
<comment type="catalytic activity">
    <reaction evidence="31">
        <text>1-octadecanoyl-2-(9Z,12Z)-octadecadienoyl-sn-glycerol + H2O = 1-octadecanoyl-sn-glycerol + (9Z,12Z)-octadecadienoate + H(+)</text>
        <dbReference type="Rhea" id="RHEA:40927"/>
        <dbReference type="ChEBI" id="CHEBI:15377"/>
        <dbReference type="ChEBI" id="CHEBI:15378"/>
        <dbReference type="ChEBI" id="CHEBI:30245"/>
        <dbReference type="ChEBI" id="CHEBI:75550"/>
        <dbReference type="ChEBI" id="CHEBI:77097"/>
    </reaction>
    <physiologicalReaction direction="left-to-right" evidence="31">
        <dbReference type="Rhea" id="RHEA:40928"/>
    </physiologicalReaction>
</comment>
<dbReference type="Gene3D" id="3.40.50.1110">
    <property type="entry name" value="SGNH hydrolase"/>
    <property type="match status" value="1"/>
</dbReference>
<evidence type="ECO:0000256" key="2">
    <source>
        <dbReference type="ARBA" id="ARBA00009979"/>
    </source>
</evidence>
<evidence type="ECO:0000256" key="10">
    <source>
        <dbReference type="ARBA" id="ARBA00023098"/>
    </source>
</evidence>
<comment type="catalytic activity">
    <reaction evidence="37">
        <text>1,3-dihexadecanoyl-2-(9Z-octadecenoyl)glycerol + H2O = 1,3-dihexadecanoylglycerol + (9Z)-octadecenoate + H(+)</text>
        <dbReference type="Rhea" id="RHEA:40983"/>
        <dbReference type="ChEBI" id="CHEBI:15377"/>
        <dbReference type="ChEBI" id="CHEBI:15378"/>
        <dbReference type="ChEBI" id="CHEBI:30823"/>
        <dbReference type="ChEBI" id="CHEBI:75688"/>
        <dbReference type="ChEBI" id="CHEBI:77619"/>
    </reaction>
    <physiologicalReaction direction="left-to-right" evidence="37">
        <dbReference type="Rhea" id="RHEA:40984"/>
    </physiologicalReaction>
</comment>
<comment type="catalytic activity">
    <reaction evidence="27">
        <text>a 1-O-alkyl-2-acyl-sn-glycero-3-phosphocholine + H2O = a 1-O-alkyl-sn-glycero-3-phosphocholine + a fatty acid + H(+)</text>
        <dbReference type="Rhea" id="RHEA:36231"/>
        <dbReference type="ChEBI" id="CHEBI:15377"/>
        <dbReference type="ChEBI" id="CHEBI:15378"/>
        <dbReference type="ChEBI" id="CHEBI:28868"/>
        <dbReference type="ChEBI" id="CHEBI:30909"/>
        <dbReference type="ChEBI" id="CHEBI:36702"/>
        <dbReference type="EC" id="3.1.1.4"/>
    </reaction>
    <physiologicalReaction direction="left-to-right" evidence="27">
        <dbReference type="Rhea" id="RHEA:36232"/>
    </physiologicalReaction>
</comment>
<dbReference type="Proteomes" id="UP001153712">
    <property type="component" value="Chromosome 7"/>
</dbReference>
<keyword evidence="6 43" id="KW-0732">Signal</keyword>
<comment type="catalytic activity">
    <reaction evidence="25">
        <text>2,3-di-(9Z)-octadecenoyl-sn-glycerol + H2O = 3-(9Z-octadecenoyl)-sn-glycerol + (9Z)-octadecenoate + H(+)</text>
        <dbReference type="Rhea" id="RHEA:42604"/>
        <dbReference type="ChEBI" id="CHEBI:15377"/>
        <dbReference type="ChEBI" id="CHEBI:15378"/>
        <dbReference type="ChEBI" id="CHEBI:30823"/>
        <dbReference type="ChEBI" id="CHEBI:75824"/>
        <dbReference type="ChEBI" id="CHEBI:75938"/>
    </reaction>
    <physiologicalReaction direction="left-to-right" evidence="25">
        <dbReference type="Rhea" id="RHEA:42605"/>
    </physiologicalReaction>
</comment>
<evidence type="ECO:0000256" key="13">
    <source>
        <dbReference type="ARBA" id="ARBA00023369"/>
    </source>
</evidence>
<dbReference type="InterPro" id="IPR001087">
    <property type="entry name" value="GDSL"/>
</dbReference>
<comment type="catalytic activity">
    <reaction evidence="41">
        <text>1,3-di-(9Z-octadecenoyl)-glycerol + H2O = 1-(9Z-octadecenoyl)-glycerol + (9Z)-octadecenoate + H(+)</text>
        <dbReference type="Rhea" id="RHEA:39939"/>
        <dbReference type="ChEBI" id="CHEBI:15377"/>
        <dbReference type="ChEBI" id="CHEBI:15378"/>
        <dbReference type="ChEBI" id="CHEBI:30823"/>
        <dbReference type="ChEBI" id="CHEBI:75342"/>
        <dbReference type="ChEBI" id="CHEBI:75735"/>
    </reaction>
    <physiologicalReaction direction="left-to-right" evidence="41">
        <dbReference type="Rhea" id="RHEA:39940"/>
    </physiologicalReaction>
</comment>
<evidence type="ECO:0000256" key="1">
    <source>
        <dbReference type="ARBA" id="ARBA00004247"/>
    </source>
</evidence>
<comment type="similarity">
    <text evidence="2">Belongs to the 'GDSL' lipolytic enzyme family. Phospholipase B1 subfamily.</text>
</comment>
<comment type="catalytic activity">
    <reaction evidence="21">
        <text>1-hexadecanoyl-2-(9Z)-octadecenoyl-3-octadecanoyl-sn-glycerol + H2O = 2-(9Z-octadecenoyl)-3-octadecanoyl-sn-glycerol + hexadecanoate + H(+)</text>
        <dbReference type="Rhea" id="RHEA:41107"/>
        <dbReference type="ChEBI" id="CHEBI:7896"/>
        <dbReference type="ChEBI" id="CHEBI:15377"/>
        <dbReference type="ChEBI" id="CHEBI:15378"/>
        <dbReference type="ChEBI" id="CHEBI:75558"/>
        <dbReference type="ChEBI" id="CHEBI:77623"/>
    </reaction>
    <physiologicalReaction direction="left-to-right" evidence="21">
        <dbReference type="Rhea" id="RHEA:41108"/>
    </physiologicalReaction>
</comment>
<evidence type="ECO:0000256" key="27">
    <source>
        <dbReference type="ARBA" id="ARBA00048049"/>
    </source>
</evidence>
<comment type="catalytic activity">
    <reaction evidence="24">
        <text>1-hexadecanoyl-2-(9Z)-octadecenoyl-3-octadecanoyl-sn-glycerol + H2O = 1-hexadecanoyl-2-(9Z-octadecenoyl)-sn-glycerol + octadecanoate + H(+)</text>
        <dbReference type="Rhea" id="RHEA:41111"/>
        <dbReference type="ChEBI" id="CHEBI:15377"/>
        <dbReference type="ChEBI" id="CHEBI:15378"/>
        <dbReference type="ChEBI" id="CHEBI:25629"/>
        <dbReference type="ChEBI" id="CHEBI:75466"/>
        <dbReference type="ChEBI" id="CHEBI:77623"/>
    </reaction>
    <physiologicalReaction direction="left-to-right" evidence="24">
        <dbReference type="Rhea" id="RHEA:41112"/>
    </physiologicalReaction>
</comment>
<dbReference type="GO" id="GO:0004623">
    <property type="term" value="F:phospholipase A2 activity"/>
    <property type="evidence" value="ECO:0007669"/>
    <property type="project" value="UniProtKB-EC"/>
</dbReference>
<evidence type="ECO:0000256" key="11">
    <source>
        <dbReference type="ARBA" id="ARBA00023136"/>
    </source>
</evidence>
<evidence type="ECO:0000256" key="43">
    <source>
        <dbReference type="SAM" id="SignalP"/>
    </source>
</evidence>
<comment type="catalytic activity">
    <reaction evidence="15">
        <text>a 1,2-diacyl-sn-glycero-3-phosphocholine + H2O = a 1-acyl-sn-glycero-3-phosphocholine + a fatty acid + H(+)</text>
        <dbReference type="Rhea" id="RHEA:15801"/>
        <dbReference type="ChEBI" id="CHEBI:15377"/>
        <dbReference type="ChEBI" id="CHEBI:15378"/>
        <dbReference type="ChEBI" id="CHEBI:28868"/>
        <dbReference type="ChEBI" id="CHEBI:57643"/>
        <dbReference type="ChEBI" id="CHEBI:58168"/>
        <dbReference type="EC" id="3.1.1.4"/>
    </reaction>
    <physiologicalReaction direction="left-to-right" evidence="15">
        <dbReference type="Rhea" id="RHEA:15802"/>
    </physiologicalReaction>
</comment>
<feature type="chain" id="PRO_5040132986" description="Phospholipase B1, membrane-associated" evidence="43">
    <location>
        <begin position="20"/>
        <end position="412"/>
    </location>
</feature>
<evidence type="ECO:0000256" key="4">
    <source>
        <dbReference type="ARBA" id="ARBA00022475"/>
    </source>
</evidence>
<evidence type="ECO:0000256" key="40">
    <source>
        <dbReference type="ARBA" id="ARBA00049363"/>
    </source>
</evidence>
<protein>
    <recommendedName>
        <fullName evidence="3">Phospholipase B1, membrane-associated</fullName>
    </recommendedName>
    <alternativeName>
        <fullName evidence="16">Lysophospholipase</fullName>
    </alternativeName>
    <alternativeName>
        <fullName evidence="17">Phospholipase A2</fullName>
    </alternativeName>
    <alternativeName>
        <fullName evidence="19">Phospholipase B/lipase</fullName>
    </alternativeName>
    <alternativeName>
        <fullName evidence="18">Triacylglycerol lipase</fullName>
    </alternativeName>
</protein>
<dbReference type="Pfam" id="PF00657">
    <property type="entry name" value="Lipase_GDSL"/>
    <property type="match status" value="1"/>
</dbReference>
<evidence type="ECO:0000313" key="44">
    <source>
        <dbReference type="EMBL" id="CAG9863729.1"/>
    </source>
</evidence>
<comment type="catalytic activity">
    <reaction evidence="40">
        <text>1,2-dihexadecanoyl-sn-glycero-3-phosphocholine + 2 H2O = sn-glycerol 3-phosphocholine + 2 hexadecanoate + 2 H(+)</text>
        <dbReference type="Rhea" id="RHEA:40975"/>
        <dbReference type="ChEBI" id="CHEBI:7896"/>
        <dbReference type="ChEBI" id="CHEBI:15377"/>
        <dbReference type="ChEBI" id="CHEBI:15378"/>
        <dbReference type="ChEBI" id="CHEBI:16870"/>
        <dbReference type="ChEBI" id="CHEBI:72999"/>
    </reaction>
    <physiologicalReaction direction="left-to-right" evidence="40">
        <dbReference type="Rhea" id="RHEA:40976"/>
    </physiologicalReaction>
</comment>
<evidence type="ECO:0000256" key="17">
    <source>
        <dbReference type="ARBA" id="ARBA00031182"/>
    </source>
</evidence>
<proteinExistence type="inferred from homology"/>
<evidence type="ECO:0000256" key="16">
    <source>
        <dbReference type="ARBA" id="ARBA00029723"/>
    </source>
</evidence>
<evidence type="ECO:0000256" key="28">
    <source>
        <dbReference type="ARBA" id="ARBA00048058"/>
    </source>
</evidence>
<comment type="catalytic activity">
    <reaction evidence="39">
        <text>1-hexadecanoyl-2-(9Z)-octadecenoyl-3-octadecanoyl-sn-glycerol + H2O = 1-hexadecanoyl-3-octadecanoyl-sn-glycerol + (9Z)-octadecenoate + H(+)</text>
        <dbReference type="Rhea" id="RHEA:41103"/>
        <dbReference type="ChEBI" id="CHEBI:15377"/>
        <dbReference type="ChEBI" id="CHEBI:15378"/>
        <dbReference type="ChEBI" id="CHEBI:30823"/>
        <dbReference type="ChEBI" id="CHEBI:77623"/>
        <dbReference type="ChEBI" id="CHEBI:77624"/>
    </reaction>
    <physiologicalReaction direction="left-to-right" evidence="39">
        <dbReference type="Rhea" id="RHEA:41104"/>
    </physiologicalReaction>
</comment>
<keyword evidence="10" id="KW-0443">Lipid metabolism</keyword>
<evidence type="ECO:0000256" key="39">
    <source>
        <dbReference type="ARBA" id="ARBA00048939"/>
    </source>
</evidence>
<keyword evidence="8" id="KW-0378">Hydrolase</keyword>
<keyword evidence="5" id="KW-0812">Transmembrane</keyword>
<evidence type="ECO:0000256" key="19">
    <source>
        <dbReference type="ARBA" id="ARBA00033022"/>
    </source>
</evidence>
<evidence type="ECO:0000256" key="36">
    <source>
        <dbReference type="ARBA" id="ARBA00048699"/>
    </source>
</evidence>
<dbReference type="FunFam" id="3.40.50.1110:FF:000005">
    <property type="entry name" value="Phospholipase B1"/>
    <property type="match status" value="1"/>
</dbReference>
<evidence type="ECO:0000256" key="20">
    <source>
        <dbReference type="ARBA" id="ARBA00045916"/>
    </source>
</evidence>
<sequence>MFKKYSIILLVMLATPCIFEERTILDDTLGPIFRNLKLISSRRVKAFMERKDYNNILNKTHKAAKKLSPDVPFPCDLTYGGRSKKVPTTVHELRPGDIDIVGNLGDSLSAGTGISAVSIIQGVMREERGRSFTGGGEKTWRTYLTLPNILKVFNPALFGYALGGGPSIIWESQFNVAENGATSENMPYMSRELVKRIRHDPRTDVKNHWKMVTLMIGDNDFCNNVCYFPNYYDSLEQHRRDLLEVLRYLRDNLPRTIVNVIPPPRLDVFYKMEKVSFQCYLVQNFACPCIKGLTYKSKRKILSDIMKKWQLIQLEVCNLPEFDLDDFTVIPHQFTLNYTFPTTPDGELDFSVLAPDCFHFSEKGQARVANDLWNSILEPFGNKSTDGRDVFAKFNCPTADHPFIFTRRNSPK</sequence>
<comment type="catalytic activity">
    <reaction evidence="42">
        <text>2-(9Z-octadecenoyl)-glycerol + H2O = glycerol + (9Z)-octadecenoate + H(+)</text>
        <dbReference type="Rhea" id="RHEA:38491"/>
        <dbReference type="ChEBI" id="CHEBI:15377"/>
        <dbReference type="ChEBI" id="CHEBI:15378"/>
        <dbReference type="ChEBI" id="CHEBI:17754"/>
        <dbReference type="ChEBI" id="CHEBI:30823"/>
        <dbReference type="ChEBI" id="CHEBI:73990"/>
    </reaction>
    <physiologicalReaction direction="left-to-right" evidence="42">
        <dbReference type="Rhea" id="RHEA:38492"/>
    </physiologicalReaction>
</comment>